<proteinExistence type="predicted"/>
<dbReference type="AlphaFoldDB" id="A0A328E6X8"/>
<organism evidence="1 2">
    <name type="scientific">Cuscuta australis</name>
    <dbReference type="NCBI Taxonomy" id="267555"/>
    <lineage>
        <taxon>Eukaryota</taxon>
        <taxon>Viridiplantae</taxon>
        <taxon>Streptophyta</taxon>
        <taxon>Embryophyta</taxon>
        <taxon>Tracheophyta</taxon>
        <taxon>Spermatophyta</taxon>
        <taxon>Magnoliopsida</taxon>
        <taxon>eudicotyledons</taxon>
        <taxon>Gunneridae</taxon>
        <taxon>Pentapetalae</taxon>
        <taxon>asterids</taxon>
        <taxon>lamiids</taxon>
        <taxon>Solanales</taxon>
        <taxon>Convolvulaceae</taxon>
        <taxon>Cuscuteae</taxon>
        <taxon>Cuscuta</taxon>
        <taxon>Cuscuta subgen. Grammica</taxon>
        <taxon>Cuscuta sect. Cleistogrammica</taxon>
    </lineage>
</organism>
<name>A0A328E6X8_9ASTE</name>
<sequence>MSARKSKSNYGVEFIMLCGISKLVCPQTNFYPSLPQQIKFQVQDIFLVLFWSRESRIKYSIELYEHMEYYWKEISPITISVSYHKHTNLEYYQIFGVDSAIALTFEINGNYCSTNSLRLEYRLMSAWECNSTREMQVYELNDWRNIIVRFTLFKETTTTCSFYVVMMNRKTRGMGAARKLMDHRRRQRWADKAYKKSHLGKY</sequence>
<evidence type="ECO:0000313" key="2">
    <source>
        <dbReference type="Proteomes" id="UP000249390"/>
    </source>
</evidence>
<protein>
    <submittedName>
        <fullName evidence="1">Uncharacterized protein</fullName>
    </submittedName>
</protein>
<accession>A0A328E6X8</accession>
<comment type="caution">
    <text evidence="1">The sequence shown here is derived from an EMBL/GenBank/DDBJ whole genome shotgun (WGS) entry which is preliminary data.</text>
</comment>
<dbReference type="Proteomes" id="UP000249390">
    <property type="component" value="Unassembled WGS sequence"/>
</dbReference>
<dbReference type="EMBL" id="NQVE01000018">
    <property type="protein sequence ID" value="RAL53672.1"/>
    <property type="molecule type" value="Genomic_DNA"/>
</dbReference>
<evidence type="ECO:0000313" key="1">
    <source>
        <dbReference type="EMBL" id="RAL53672.1"/>
    </source>
</evidence>
<gene>
    <name evidence="1" type="ORF">DM860_012287</name>
</gene>
<reference evidence="1 2" key="1">
    <citation type="submission" date="2018-06" db="EMBL/GenBank/DDBJ databases">
        <title>The Genome of Cuscuta australis (Dodder) Provides Insight into the Evolution of Plant Parasitism.</title>
        <authorList>
            <person name="Liu H."/>
        </authorList>
    </citation>
    <scope>NUCLEOTIDE SEQUENCE [LARGE SCALE GENOMIC DNA]</scope>
    <source>
        <strain evidence="2">cv. Yunnan</strain>
        <tissue evidence="1">Vines</tissue>
    </source>
</reference>
<keyword evidence="2" id="KW-1185">Reference proteome</keyword>